<reference evidence="1" key="1">
    <citation type="journal article" date="2014" name="Nat. Commun.">
        <title>The rainbow trout genome provides novel insights into evolution after whole-genome duplication in vertebrates.</title>
        <authorList>
            <person name="Berthelot C."/>
            <person name="Brunet F."/>
            <person name="Chalopin D."/>
            <person name="Juanchich A."/>
            <person name="Bernard M."/>
            <person name="Noel B."/>
            <person name="Bento P."/>
            <person name="Da Silva C."/>
            <person name="Labadie K."/>
            <person name="Alberti A."/>
            <person name="Aury J.M."/>
            <person name="Louis A."/>
            <person name="Dehais P."/>
            <person name="Bardou P."/>
            <person name="Montfort J."/>
            <person name="Klopp C."/>
            <person name="Cabau C."/>
            <person name="Gaspin C."/>
            <person name="Thorgaard G.H."/>
            <person name="Boussaha M."/>
            <person name="Quillet E."/>
            <person name="Guyomard R."/>
            <person name="Galiana D."/>
            <person name="Bobe J."/>
            <person name="Volff J.N."/>
            <person name="Genet C."/>
            <person name="Wincker P."/>
            <person name="Jaillon O."/>
            <person name="Roest Crollius H."/>
            <person name="Guiguen Y."/>
        </authorList>
    </citation>
    <scope>NUCLEOTIDE SEQUENCE [LARGE SCALE GENOMIC DNA]</scope>
</reference>
<dbReference type="EMBL" id="FR904364">
    <property type="protein sequence ID" value="CDQ60986.1"/>
    <property type="molecule type" value="Genomic_DNA"/>
</dbReference>
<dbReference type="PaxDb" id="8022-A0A060W1S1"/>
<protein>
    <submittedName>
        <fullName evidence="1">Uncharacterized protein</fullName>
    </submittedName>
</protein>
<evidence type="ECO:0000313" key="2">
    <source>
        <dbReference type="Proteomes" id="UP000193380"/>
    </source>
</evidence>
<dbReference type="AlphaFoldDB" id="A0A060W1S1"/>
<proteinExistence type="predicted"/>
<evidence type="ECO:0000313" key="1">
    <source>
        <dbReference type="EMBL" id="CDQ60986.1"/>
    </source>
</evidence>
<sequence>MCLLRAWRWNLDASGSDQEVGTGSNVKGQILCFFQEASPVELSLISGCSVKKAQRIVELRLFNEWENLVAVFNGGNSLSTDLVQGCCVVLREQDVAS</sequence>
<gene>
    <name evidence="1" type="ORF">GSONMT00082808001</name>
</gene>
<accession>A0A060W1S1</accession>
<dbReference type="Proteomes" id="UP000193380">
    <property type="component" value="Unassembled WGS sequence"/>
</dbReference>
<dbReference type="STRING" id="8022.A0A060W1S1"/>
<organism evidence="1 2">
    <name type="scientific">Oncorhynchus mykiss</name>
    <name type="common">Rainbow trout</name>
    <name type="synonym">Salmo gairdneri</name>
    <dbReference type="NCBI Taxonomy" id="8022"/>
    <lineage>
        <taxon>Eukaryota</taxon>
        <taxon>Metazoa</taxon>
        <taxon>Chordata</taxon>
        <taxon>Craniata</taxon>
        <taxon>Vertebrata</taxon>
        <taxon>Euteleostomi</taxon>
        <taxon>Actinopterygii</taxon>
        <taxon>Neopterygii</taxon>
        <taxon>Teleostei</taxon>
        <taxon>Protacanthopterygii</taxon>
        <taxon>Salmoniformes</taxon>
        <taxon>Salmonidae</taxon>
        <taxon>Salmoninae</taxon>
        <taxon>Oncorhynchus</taxon>
    </lineage>
</organism>
<name>A0A060W1S1_ONCMY</name>
<dbReference type="InterPro" id="IPR010994">
    <property type="entry name" value="RuvA_2-like"/>
</dbReference>
<dbReference type="SUPFAM" id="SSF47781">
    <property type="entry name" value="RuvA domain 2-like"/>
    <property type="match status" value="1"/>
</dbReference>
<reference evidence="1" key="2">
    <citation type="submission" date="2014-03" db="EMBL/GenBank/DDBJ databases">
        <authorList>
            <person name="Genoscope - CEA"/>
        </authorList>
    </citation>
    <scope>NUCLEOTIDE SEQUENCE</scope>
</reference>